<name>A0ABW5TIK7_9ENTE</name>
<dbReference type="InterPro" id="IPR023896">
    <property type="entry name" value="LTA_DltD"/>
</dbReference>
<keyword evidence="1" id="KW-1003">Cell membrane</keyword>
<dbReference type="PANTHER" id="PTHR40039:SF1">
    <property type="entry name" value="PROTEIN DLTD"/>
    <property type="match status" value="1"/>
</dbReference>
<dbReference type="InterPro" id="IPR006998">
    <property type="entry name" value="DltD"/>
</dbReference>
<evidence type="ECO:0000313" key="2">
    <source>
        <dbReference type="EMBL" id="MFD2728971.1"/>
    </source>
</evidence>
<dbReference type="RefSeq" id="WP_379980873.1">
    <property type="nucleotide sequence ID" value="NZ_JBHUMO010000039.1"/>
</dbReference>
<dbReference type="PIRSF" id="PIRSF021438">
    <property type="entry name" value="DltD"/>
    <property type="match status" value="1"/>
</dbReference>
<protein>
    <recommendedName>
        <fullName evidence="1">Protein DltD</fullName>
    </recommendedName>
</protein>
<dbReference type="Proteomes" id="UP001597427">
    <property type="component" value="Unassembled WGS sequence"/>
</dbReference>
<sequence>MKHRLFTIFGPIALALLMVLAIFLSPIHFTDKNEKLWSKASSSMSANVIRGNAIKNGAIASGEYVPFFGSSELSRIDAFHPSVLAKKYQRGYTPFLLGAPGTQSLTQYMMIRSLGSELANKKVVFIISPQWFVKDGVNKQYFDAYFSEIQTYQWLLSLKKIEPADQYFASRLTTYEKVWRRKNLFSMLKRVANGELPTEQQKNWASISYRMLNREDELFSPLDIISKNQQIQKATAELPSTYSNDALTQLAIENGKQHTTNNPFDIDNQFFSKRLKKKVASLKASQIHFDYQYSPEYSDFQLVLNQLAKEKAEPLFIIPPVNKKWSEYTGLSLQMLQGFSKKINYQLRQQGFTHIADFTKDADVPYFMSDTIHLGWLGWLSADRYIKPFLTTTTAQKPDYQLSDSYFSPQWQEKNPATLSANQTK</sequence>
<accession>A0ABW5TIK7</accession>
<evidence type="ECO:0000313" key="3">
    <source>
        <dbReference type="Proteomes" id="UP001597427"/>
    </source>
</evidence>
<comment type="similarity">
    <text evidence="1">Belongs to the DltD family.</text>
</comment>
<reference evidence="3" key="1">
    <citation type="journal article" date="2019" name="Int. J. Syst. Evol. Microbiol.">
        <title>The Global Catalogue of Microorganisms (GCM) 10K type strain sequencing project: providing services to taxonomists for standard genome sequencing and annotation.</title>
        <authorList>
            <consortium name="The Broad Institute Genomics Platform"/>
            <consortium name="The Broad Institute Genome Sequencing Center for Infectious Disease"/>
            <person name="Wu L."/>
            <person name="Ma J."/>
        </authorList>
    </citation>
    <scope>NUCLEOTIDE SEQUENCE [LARGE SCALE GENOMIC DNA]</scope>
    <source>
        <strain evidence="3">TISTR 932</strain>
    </source>
</reference>
<dbReference type="EMBL" id="JBHUMO010000039">
    <property type="protein sequence ID" value="MFD2728971.1"/>
    <property type="molecule type" value="Genomic_DNA"/>
</dbReference>
<keyword evidence="3" id="KW-1185">Reference proteome</keyword>
<comment type="pathway">
    <text evidence="1">Cell wall biogenesis; lipoteichoic acid biosynthesis.</text>
</comment>
<keyword evidence="1" id="KW-0472">Membrane</keyword>
<dbReference type="NCBIfam" id="TIGR04092">
    <property type="entry name" value="LTA_DltD"/>
    <property type="match status" value="1"/>
</dbReference>
<comment type="caution">
    <text evidence="2">The sequence shown here is derived from an EMBL/GenBank/DDBJ whole genome shotgun (WGS) entry which is preliminary data.</text>
</comment>
<dbReference type="Pfam" id="PF04914">
    <property type="entry name" value="DltD"/>
    <property type="match status" value="1"/>
</dbReference>
<evidence type="ECO:0000256" key="1">
    <source>
        <dbReference type="PIRNR" id="PIRNR021438"/>
    </source>
</evidence>
<proteinExistence type="inferred from homology"/>
<gene>
    <name evidence="2" type="primary">dltD</name>
    <name evidence="2" type="ORF">ACFSR0_05990</name>
</gene>
<dbReference type="PANTHER" id="PTHR40039">
    <property type="entry name" value="PROTEIN DLTD"/>
    <property type="match status" value="1"/>
</dbReference>
<organism evidence="2 3">
    <name type="scientific">Enterococcus camelliae</name>
    <dbReference type="NCBI Taxonomy" id="453959"/>
    <lineage>
        <taxon>Bacteria</taxon>
        <taxon>Bacillati</taxon>
        <taxon>Bacillota</taxon>
        <taxon>Bacilli</taxon>
        <taxon>Lactobacillales</taxon>
        <taxon>Enterococcaceae</taxon>
        <taxon>Enterococcus</taxon>
    </lineage>
</organism>